<sequence length="95" mass="10169">MCSEGVQRHEETANAPTAFCPTVGADGTVEISPAARYCIKEADIIVALYKGITKLLKAKEDKLAKKATIDGSIETGTPLLAQHTSRRRSGELLPD</sequence>
<dbReference type="EMBL" id="CDMY01000503">
    <property type="protein sequence ID" value="CEM18570.1"/>
    <property type="molecule type" value="Genomic_DNA"/>
</dbReference>
<evidence type="ECO:0000256" key="1">
    <source>
        <dbReference type="SAM" id="MobiDB-lite"/>
    </source>
</evidence>
<dbReference type="Proteomes" id="UP000041254">
    <property type="component" value="Unassembled WGS sequence"/>
</dbReference>
<proteinExistence type="predicted"/>
<accession>A0A0G4FV75</accession>
<feature type="region of interest" description="Disordered" evidence="1">
    <location>
        <begin position="75"/>
        <end position="95"/>
    </location>
</feature>
<evidence type="ECO:0000313" key="2">
    <source>
        <dbReference type="EMBL" id="CEM18570.1"/>
    </source>
</evidence>
<dbReference type="VEuPathDB" id="CryptoDB:Vbra_9443"/>
<evidence type="ECO:0000313" key="3">
    <source>
        <dbReference type="Proteomes" id="UP000041254"/>
    </source>
</evidence>
<dbReference type="InParanoid" id="A0A0G4FV75"/>
<reference evidence="2 3" key="1">
    <citation type="submission" date="2014-11" db="EMBL/GenBank/DDBJ databases">
        <authorList>
            <person name="Zhu J."/>
            <person name="Qi W."/>
            <person name="Song R."/>
        </authorList>
    </citation>
    <scope>NUCLEOTIDE SEQUENCE [LARGE SCALE GENOMIC DNA]</scope>
</reference>
<protein>
    <submittedName>
        <fullName evidence="2">Uncharacterized protein</fullName>
    </submittedName>
</protein>
<keyword evidence="3" id="KW-1185">Reference proteome</keyword>
<organism evidence="2 3">
    <name type="scientific">Vitrella brassicaformis (strain CCMP3155)</name>
    <dbReference type="NCBI Taxonomy" id="1169540"/>
    <lineage>
        <taxon>Eukaryota</taxon>
        <taxon>Sar</taxon>
        <taxon>Alveolata</taxon>
        <taxon>Colpodellida</taxon>
        <taxon>Vitrellaceae</taxon>
        <taxon>Vitrella</taxon>
    </lineage>
</organism>
<name>A0A0G4FV75_VITBC</name>
<dbReference type="AlphaFoldDB" id="A0A0G4FV75"/>
<gene>
    <name evidence="2" type="ORF">Vbra_9443</name>
</gene>